<reference evidence="3" key="1">
    <citation type="journal article" date="2019" name="Int. J. Syst. Evol. Microbiol.">
        <title>The Global Catalogue of Microorganisms (GCM) 10K type strain sequencing project: providing services to taxonomists for standard genome sequencing and annotation.</title>
        <authorList>
            <consortium name="The Broad Institute Genomics Platform"/>
            <consortium name="The Broad Institute Genome Sequencing Center for Infectious Disease"/>
            <person name="Wu L."/>
            <person name="Ma J."/>
        </authorList>
    </citation>
    <scope>NUCLEOTIDE SEQUENCE [LARGE SCALE GENOMIC DNA]</scope>
    <source>
        <strain evidence="3">JCM 18050</strain>
    </source>
</reference>
<feature type="transmembrane region" description="Helical" evidence="1">
    <location>
        <begin position="110"/>
        <end position="128"/>
    </location>
</feature>
<dbReference type="Proteomes" id="UP001500171">
    <property type="component" value="Unassembled WGS sequence"/>
</dbReference>
<feature type="transmembrane region" description="Helical" evidence="1">
    <location>
        <begin position="215"/>
        <end position="237"/>
    </location>
</feature>
<accession>A0ABP9N668</accession>
<sequence>MIVGPIINGAAIIIGGVVGAGLGNKIPARVREALPMTFGCASMGIGVALIMKVNSIPAAVLALLLGSLMGEILQLERGIEKLSLKLRRFVDRPKPNAALITSHEDFIEKYVALVVLFCASGMGIFGALTEGISGDPSLLIAKAFLDLFTATIFAITLGYAVSLIAIPQCIIQLALLLLASFIQPLISASMFADFSACGGMIMLATGFRICGIKSFPVANMLFGLVLVMPISAAWLNFF</sequence>
<dbReference type="InterPro" id="IPR007563">
    <property type="entry name" value="DUF554"/>
</dbReference>
<dbReference type="PANTHER" id="PTHR36111">
    <property type="entry name" value="INNER MEMBRANE PROTEIN-RELATED"/>
    <property type="match status" value="1"/>
</dbReference>
<protein>
    <submittedName>
        <fullName evidence="2">DUF554 domain-containing protein</fullName>
    </submittedName>
</protein>
<evidence type="ECO:0000313" key="2">
    <source>
        <dbReference type="EMBL" id="GAA5109155.1"/>
    </source>
</evidence>
<keyword evidence="3" id="KW-1185">Reference proteome</keyword>
<dbReference type="RefSeq" id="WP_345489892.1">
    <property type="nucleotide sequence ID" value="NZ_BAABHY010000001.1"/>
</dbReference>
<proteinExistence type="predicted"/>
<dbReference type="PANTHER" id="PTHR36111:SF2">
    <property type="entry name" value="INNER MEMBRANE PROTEIN"/>
    <property type="match status" value="1"/>
</dbReference>
<keyword evidence="1" id="KW-1133">Transmembrane helix</keyword>
<dbReference type="EMBL" id="BAABHY010000001">
    <property type="protein sequence ID" value="GAA5109155.1"/>
    <property type="molecule type" value="Genomic_DNA"/>
</dbReference>
<keyword evidence="1" id="KW-0812">Transmembrane</keyword>
<evidence type="ECO:0000256" key="1">
    <source>
        <dbReference type="SAM" id="Phobius"/>
    </source>
</evidence>
<organism evidence="2 3">
    <name type="scientific">Orbus sasakiae</name>
    <dbReference type="NCBI Taxonomy" id="1078475"/>
    <lineage>
        <taxon>Bacteria</taxon>
        <taxon>Pseudomonadati</taxon>
        <taxon>Pseudomonadota</taxon>
        <taxon>Gammaproteobacteria</taxon>
        <taxon>Orbales</taxon>
        <taxon>Orbaceae</taxon>
        <taxon>Orbus</taxon>
    </lineage>
</organism>
<dbReference type="Pfam" id="PF04474">
    <property type="entry name" value="DUF554"/>
    <property type="match status" value="1"/>
</dbReference>
<evidence type="ECO:0000313" key="3">
    <source>
        <dbReference type="Proteomes" id="UP001500171"/>
    </source>
</evidence>
<gene>
    <name evidence="2" type="ORF">GCM10023211_12170</name>
</gene>
<name>A0ABP9N668_9GAMM</name>
<feature type="transmembrane region" description="Helical" evidence="1">
    <location>
        <begin position="148"/>
        <end position="178"/>
    </location>
</feature>
<keyword evidence="1" id="KW-0472">Membrane</keyword>
<comment type="caution">
    <text evidence="2">The sequence shown here is derived from an EMBL/GenBank/DDBJ whole genome shotgun (WGS) entry which is preliminary data.</text>
</comment>
<feature type="transmembrane region" description="Helical" evidence="1">
    <location>
        <begin position="6"/>
        <end position="26"/>
    </location>
</feature>